<evidence type="ECO:0000256" key="5">
    <source>
        <dbReference type="ARBA" id="ARBA00022989"/>
    </source>
</evidence>
<gene>
    <name evidence="12" type="primary">VLDLR</name>
    <name evidence="12" type="ORF">EVAR_79725_1</name>
</gene>
<feature type="disulfide bond" evidence="9">
    <location>
        <begin position="642"/>
        <end position="654"/>
    </location>
</feature>
<evidence type="ECO:0000313" key="12">
    <source>
        <dbReference type="EMBL" id="GBP11047.1"/>
    </source>
</evidence>
<dbReference type="InterPro" id="IPR023415">
    <property type="entry name" value="LDLR_class-A_CS"/>
</dbReference>
<feature type="disulfide bond" evidence="9">
    <location>
        <begin position="661"/>
        <end position="676"/>
    </location>
</feature>
<proteinExistence type="predicted"/>
<dbReference type="InterPro" id="IPR050685">
    <property type="entry name" value="LDLR"/>
</dbReference>
<evidence type="ECO:0000259" key="11">
    <source>
        <dbReference type="PROSITE" id="PS50038"/>
    </source>
</evidence>
<comment type="caution">
    <text evidence="12">The sequence shown here is derived from an EMBL/GenBank/DDBJ whole genome shotgun (WGS) entry which is preliminary data.</text>
</comment>
<dbReference type="SMART" id="SM00192">
    <property type="entry name" value="LDLa"/>
    <property type="match status" value="3"/>
</dbReference>
<dbReference type="PROSITE" id="PS50068">
    <property type="entry name" value="LDLRA_2"/>
    <property type="match status" value="3"/>
</dbReference>
<evidence type="ECO:0000256" key="10">
    <source>
        <dbReference type="SAM" id="MobiDB-lite"/>
    </source>
</evidence>
<dbReference type="STRING" id="151549.A0A4C1TCA3"/>
<evidence type="ECO:0000256" key="7">
    <source>
        <dbReference type="ARBA" id="ARBA00023157"/>
    </source>
</evidence>
<dbReference type="CDD" id="cd07066">
    <property type="entry name" value="CRD_FZ"/>
    <property type="match status" value="1"/>
</dbReference>
<feature type="disulfide bond" evidence="9">
    <location>
        <begin position="415"/>
        <end position="430"/>
    </location>
</feature>
<dbReference type="PANTHER" id="PTHR24270">
    <property type="entry name" value="LOW-DENSITY LIPOPROTEIN RECEPTOR-RELATED"/>
    <property type="match status" value="1"/>
</dbReference>
<feature type="domain" description="FZ" evidence="11">
    <location>
        <begin position="281"/>
        <end position="392"/>
    </location>
</feature>
<dbReference type="PRINTS" id="PR00261">
    <property type="entry name" value="LDLRECEPTOR"/>
</dbReference>
<protein>
    <submittedName>
        <fullName evidence="12">Very low-density lipoprotein receptor</fullName>
    </submittedName>
</protein>
<keyword evidence="5" id="KW-1133">Transmembrane helix</keyword>
<dbReference type="InterPro" id="IPR036055">
    <property type="entry name" value="LDL_receptor-like_sf"/>
</dbReference>
<keyword evidence="12" id="KW-0675">Receptor</keyword>
<organism evidence="12 13">
    <name type="scientific">Eumeta variegata</name>
    <name type="common">Bagworm moth</name>
    <name type="synonym">Eumeta japonica</name>
    <dbReference type="NCBI Taxonomy" id="151549"/>
    <lineage>
        <taxon>Eukaryota</taxon>
        <taxon>Metazoa</taxon>
        <taxon>Ecdysozoa</taxon>
        <taxon>Arthropoda</taxon>
        <taxon>Hexapoda</taxon>
        <taxon>Insecta</taxon>
        <taxon>Pterygota</taxon>
        <taxon>Neoptera</taxon>
        <taxon>Endopterygota</taxon>
        <taxon>Lepidoptera</taxon>
        <taxon>Glossata</taxon>
        <taxon>Ditrysia</taxon>
        <taxon>Tineoidea</taxon>
        <taxon>Psychidae</taxon>
        <taxon>Oiketicinae</taxon>
        <taxon>Eumeta</taxon>
    </lineage>
</organism>
<comment type="subcellular location">
    <subcellularLocation>
        <location evidence="1">Cell membrane</location>
        <topology evidence="1">Single-pass type II membrane protein</topology>
    </subcellularLocation>
</comment>
<feature type="disulfide bond" evidence="8">
    <location>
        <begin position="329"/>
        <end position="367"/>
    </location>
</feature>
<dbReference type="InterPro" id="IPR036790">
    <property type="entry name" value="Frizzled_dom_sf"/>
</dbReference>
<name>A0A4C1TCA3_EUMVA</name>
<feature type="compositionally biased region" description="Basic and acidic residues" evidence="10">
    <location>
        <begin position="604"/>
        <end position="613"/>
    </location>
</feature>
<dbReference type="Pfam" id="PF01392">
    <property type="entry name" value="Fz"/>
    <property type="match status" value="1"/>
</dbReference>
<feature type="disulfide bond" evidence="9">
    <location>
        <begin position="440"/>
        <end position="458"/>
    </location>
</feature>
<reference evidence="12 13" key="1">
    <citation type="journal article" date="2019" name="Commun. Biol.">
        <title>The bagworm genome reveals a unique fibroin gene that provides high tensile strength.</title>
        <authorList>
            <person name="Kono N."/>
            <person name="Nakamura H."/>
            <person name="Ohtoshi R."/>
            <person name="Tomita M."/>
            <person name="Numata K."/>
            <person name="Arakawa K."/>
        </authorList>
    </citation>
    <scope>NUCLEOTIDE SEQUENCE [LARGE SCALE GENOMIC DNA]</scope>
</reference>
<evidence type="ECO:0000313" key="13">
    <source>
        <dbReference type="Proteomes" id="UP000299102"/>
    </source>
</evidence>
<keyword evidence="4" id="KW-0735">Signal-anchor</keyword>
<evidence type="ECO:0000256" key="4">
    <source>
        <dbReference type="ARBA" id="ARBA00022968"/>
    </source>
</evidence>
<keyword evidence="12" id="KW-0449">Lipoprotein</keyword>
<feature type="disulfide bond" evidence="9">
    <location>
        <begin position="433"/>
        <end position="445"/>
    </location>
</feature>
<evidence type="ECO:0000256" key="3">
    <source>
        <dbReference type="ARBA" id="ARBA00022737"/>
    </source>
</evidence>
<dbReference type="SUPFAM" id="SSF57424">
    <property type="entry name" value="LDL receptor-like module"/>
    <property type="match status" value="3"/>
</dbReference>
<dbReference type="GO" id="GO:0016192">
    <property type="term" value="P:vesicle-mediated transport"/>
    <property type="evidence" value="ECO:0007669"/>
    <property type="project" value="UniProtKB-ARBA"/>
</dbReference>
<evidence type="ECO:0000256" key="2">
    <source>
        <dbReference type="ARBA" id="ARBA00022692"/>
    </source>
</evidence>
<dbReference type="SUPFAM" id="SSF63501">
    <property type="entry name" value="Frizzled cysteine-rich domain"/>
    <property type="match status" value="1"/>
</dbReference>
<dbReference type="InterPro" id="IPR002172">
    <property type="entry name" value="LDrepeatLR_classA_rpt"/>
</dbReference>
<dbReference type="PROSITE" id="PS01209">
    <property type="entry name" value="LDLRA_1"/>
    <property type="match status" value="3"/>
</dbReference>
<dbReference type="GO" id="GO:0005886">
    <property type="term" value="C:plasma membrane"/>
    <property type="evidence" value="ECO:0007669"/>
    <property type="project" value="UniProtKB-SubCell"/>
</dbReference>
<keyword evidence="2" id="KW-0812">Transmembrane</keyword>
<feature type="disulfide bond" evidence="9">
    <location>
        <begin position="403"/>
        <end position="421"/>
    </location>
</feature>
<keyword evidence="13" id="KW-1185">Reference proteome</keyword>
<dbReference type="InterPro" id="IPR020067">
    <property type="entry name" value="Frizzled_dom"/>
</dbReference>
<dbReference type="Proteomes" id="UP000299102">
    <property type="component" value="Unassembled WGS sequence"/>
</dbReference>
<dbReference type="OrthoDB" id="10020456at2759"/>
<feature type="region of interest" description="Disordered" evidence="10">
    <location>
        <begin position="481"/>
        <end position="577"/>
    </location>
</feature>
<sequence length="678" mass="74844">MDDNFDTVNATDWKANVEGEHSHHGPALQSWIKKSNAIEMKSTVQSPTAERSSTKTPEIDFYNAETESYSEDSKNQEIIPEDTSNRNVNLPIQPIFPTHISPEIQYGNEKADDEKRRTPKLFLSEVLDPDDTSENPSKPHITQKPEKPLAIYFQHDENLGSREVINLSDNLNETNENNFEEKIVENDGNRNNYLDPNSLKKDHYQILPKTSNEAEVQSPVKADVKFTSGHSKLFGISIEDAAKMQSTTPNSVYNTRVSPTLPVLRDLEDATAKYPMNVNNDGQPQCRSTRLALCRGVLPYDLASAAVTPGGIEITSLVAQLEHLIATNCSNRVQQFACALLEPECSPPPYPPRLPCYHLCTAISEDCEGLIPHDLQPVFQCNLYPRNNCVTAHSPCNPEEFQCSDGTCILKSNVCDGRFDCPAGNDEESCTNCRSDEFSCPSGGCVVRRWVCDGYTDCPNGEDESEAACASEAAARLLVGEQSEASDPAPARLPHPLQLRRPGDSDELLMTSDSGNAYRRNYTRPRPSPSRLTPYSRKLPQNAGEKLSLINDVTKTTMSSGNGPSSINNSPPDARPSVLRRIPCAAKRQDEWSRFMPDSPAEESSTKSTERSPIDNSKVMTEGEELFMLDDVGLVSAHASPCPSSELRCVDGRCITLAQLCDGTIDCSDHADEENCYT</sequence>
<evidence type="ECO:0000256" key="8">
    <source>
        <dbReference type="PROSITE-ProRule" id="PRU00090"/>
    </source>
</evidence>
<evidence type="ECO:0000256" key="9">
    <source>
        <dbReference type="PROSITE-ProRule" id="PRU00124"/>
    </source>
</evidence>
<feature type="disulfide bond" evidence="9">
    <location>
        <begin position="396"/>
        <end position="408"/>
    </location>
</feature>
<keyword evidence="6" id="KW-0472">Membrane</keyword>
<feature type="disulfide bond" evidence="9">
    <location>
        <begin position="649"/>
        <end position="667"/>
    </location>
</feature>
<dbReference type="Gene3D" id="4.10.400.10">
    <property type="entry name" value="Low-density Lipoprotein Receptor"/>
    <property type="match status" value="3"/>
</dbReference>
<dbReference type="PANTHER" id="PTHR24270:SF60">
    <property type="entry name" value="CUB AND LDLA DOMAIN, ISOFORM A-RELATED"/>
    <property type="match status" value="1"/>
</dbReference>
<dbReference type="AlphaFoldDB" id="A0A4C1TCA3"/>
<evidence type="ECO:0000256" key="1">
    <source>
        <dbReference type="ARBA" id="ARBA00004401"/>
    </source>
</evidence>
<feature type="region of interest" description="Disordered" evidence="10">
    <location>
        <begin position="589"/>
        <end position="616"/>
    </location>
</feature>
<dbReference type="PROSITE" id="PS50038">
    <property type="entry name" value="FZ"/>
    <property type="match status" value="1"/>
</dbReference>
<dbReference type="CDD" id="cd00112">
    <property type="entry name" value="LDLa"/>
    <property type="match status" value="3"/>
</dbReference>
<keyword evidence="7 9" id="KW-1015">Disulfide bond</keyword>
<dbReference type="Gene3D" id="1.10.2000.10">
    <property type="entry name" value="Frizzled cysteine-rich domain"/>
    <property type="match status" value="1"/>
</dbReference>
<feature type="compositionally biased region" description="Low complexity" evidence="10">
    <location>
        <begin position="559"/>
        <end position="572"/>
    </location>
</feature>
<dbReference type="EMBL" id="BGZK01000044">
    <property type="protein sequence ID" value="GBP11047.1"/>
    <property type="molecule type" value="Genomic_DNA"/>
</dbReference>
<dbReference type="Pfam" id="PF00057">
    <property type="entry name" value="Ldl_recept_a"/>
    <property type="match status" value="3"/>
</dbReference>
<dbReference type="SMART" id="SM00063">
    <property type="entry name" value="FRI"/>
    <property type="match status" value="1"/>
</dbReference>
<accession>A0A4C1TCA3</accession>
<evidence type="ECO:0000256" key="6">
    <source>
        <dbReference type="ARBA" id="ARBA00023136"/>
    </source>
</evidence>
<comment type="caution">
    <text evidence="9">Lacks conserved residue(s) required for the propagation of feature annotation.</text>
</comment>
<keyword evidence="3" id="KW-0677">Repeat</keyword>